<accession>A0AAU9BY22</accession>
<feature type="domain" description="YcxB-like C-terminal" evidence="2">
    <location>
        <begin position="109"/>
        <end position="163"/>
    </location>
</feature>
<keyword evidence="1" id="KW-0472">Membrane</keyword>
<dbReference type="Proteomes" id="UP001321450">
    <property type="component" value="Chromosome"/>
</dbReference>
<organism evidence="3 4">
    <name type="scientific">Methylomarinovum tepidoasis</name>
    <dbReference type="NCBI Taxonomy" id="2840183"/>
    <lineage>
        <taxon>Bacteria</taxon>
        <taxon>Pseudomonadati</taxon>
        <taxon>Pseudomonadota</taxon>
        <taxon>Gammaproteobacteria</taxon>
        <taxon>Methylococcales</taxon>
        <taxon>Methylothermaceae</taxon>
        <taxon>Methylomarinovum</taxon>
    </lineage>
</organism>
<gene>
    <name evidence="3" type="ORF">MIN45_P0994</name>
</gene>
<dbReference type="Pfam" id="PF14317">
    <property type="entry name" value="YcxB"/>
    <property type="match status" value="1"/>
</dbReference>
<name>A0AAU9BY22_9GAMM</name>
<evidence type="ECO:0000313" key="3">
    <source>
        <dbReference type="EMBL" id="BCX88625.1"/>
    </source>
</evidence>
<feature type="transmembrane region" description="Helical" evidence="1">
    <location>
        <begin position="36"/>
        <end position="53"/>
    </location>
</feature>
<protein>
    <recommendedName>
        <fullName evidence="2">YcxB-like C-terminal domain-containing protein</fullName>
    </recommendedName>
</protein>
<proteinExistence type="predicted"/>
<dbReference type="AlphaFoldDB" id="A0AAU9BY22"/>
<dbReference type="InterPro" id="IPR025588">
    <property type="entry name" value="YcxB-like_C"/>
</dbReference>
<evidence type="ECO:0000256" key="1">
    <source>
        <dbReference type="SAM" id="Phobius"/>
    </source>
</evidence>
<dbReference type="RefSeq" id="WP_286293821.1">
    <property type="nucleotide sequence ID" value="NZ_AP024718.1"/>
</dbReference>
<feature type="transmembrane region" description="Helical" evidence="1">
    <location>
        <begin position="59"/>
        <end position="77"/>
    </location>
</feature>
<reference evidence="4" key="1">
    <citation type="journal article" date="2024" name="Int. J. Syst. Evol. Microbiol.">
        <title>Methylomarinovum tepidoasis sp. nov., a moderately thermophilic methanotroph of the family Methylothermaceae isolated from a deep-sea hydrothermal field.</title>
        <authorList>
            <person name="Hirayama H."/>
            <person name="Takaki Y."/>
            <person name="Abe M."/>
            <person name="Miyazaki M."/>
            <person name="Uematsu K."/>
            <person name="Matsui Y."/>
            <person name="Takai K."/>
        </authorList>
    </citation>
    <scope>NUCLEOTIDE SEQUENCE [LARGE SCALE GENOMIC DNA]</scope>
    <source>
        <strain evidence="4">IN45</strain>
    </source>
</reference>
<evidence type="ECO:0000313" key="4">
    <source>
        <dbReference type="Proteomes" id="UP001321450"/>
    </source>
</evidence>
<dbReference type="EMBL" id="AP024718">
    <property type="protein sequence ID" value="BCX88625.1"/>
    <property type="molecule type" value="Genomic_DNA"/>
</dbReference>
<keyword evidence="4" id="KW-1185">Reference proteome</keyword>
<evidence type="ECO:0000259" key="2">
    <source>
        <dbReference type="Pfam" id="PF14317"/>
    </source>
</evidence>
<dbReference type="KEGG" id="meiy:MIN45_P0994"/>
<sequence length="172" mass="20367">MLQIEYDLQEQDLTAFTEHELQDKEHFQKVLRRHEVLLPAIMALLAFFVWFYYGNVPGAIYIGLMAILWRYVAPLIIKYNIRRRTLKLYSAEDIAQLTGHYKLVLEPQALLLVRGKEETRFPWRDLIRIEDTKKYIFIYLDVDQALIVPKKQAEGDLKKFVEIARKRIAAAE</sequence>
<keyword evidence="1" id="KW-0812">Transmembrane</keyword>
<keyword evidence="1" id="KW-1133">Transmembrane helix</keyword>